<feature type="transmembrane region" description="Helical" evidence="6">
    <location>
        <begin position="112"/>
        <end position="131"/>
    </location>
</feature>
<evidence type="ECO:0000259" key="7">
    <source>
        <dbReference type="PROSITE" id="PS50850"/>
    </source>
</evidence>
<feature type="transmembrane region" description="Helical" evidence="6">
    <location>
        <begin position="244"/>
        <end position="264"/>
    </location>
</feature>
<dbReference type="GO" id="GO:0000329">
    <property type="term" value="C:fungal-type vacuole membrane"/>
    <property type="evidence" value="ECO:0007669"/>
    <property type="project" value="TreeGrafter"/>
</dbReference>
<sequence length="577" mass="62145">MPHDDHLTRPPPVMSASFMSERTALLAKARNKREEPGFMTRTDYLLVMPALLSNTLLAAFESTIAASTQSSIGAEFHASDNIAWVATSYLIVSTALSPLYGRASDLFGRIKIYLFSVTIFTIGCLLCGLSKSLSQMIAARIICGIGGAGLITGAQAVTWDILPFRLRPLYQAFNNTIFGLGAATGASLGGFLSDSIGWRFAYFIPIPAGLFAITVFISKVRPKLKELNEGVDTKSTLRAEDIDYIGSGLLMTAITLLLVVVNLGGHEIPWNSPIIPVALAGVFITTFTFFRHERTAPLPVLPLKLLADRHMMSLVLFNFFGAMAIFGSLYLIPLFFQSTLLTTASVASRRLLYPTLTAPIGSAFTGVFLHHYRQLAYIAQRLGSFILFGGTLALLALSFENDTGKNELQFGIHLIWVHLGMGIGFISSLMNILDMAGTEHAAASSMIFLIRSLGGVIGISGSQAVLQNVLSHQLKANITGKGSKHIIKSIRESLSYLHQLEPSLKAKAVNAYIIACRAAFGTLAIVAGLGFISLLLGLGAVKSHPIHEDLNDLEEENRGGSRSPVTDPPLSSGITTR</sequence>
<feature type="transmembrane region" description="Helical" evidence="6">
    <location>
        <begin position="137"/>
        <end position="157"/>
    </location>
</feature>
<feature type="transmembrane region" description="Helical" evidence="6">
    <location>
        <begin position="198"/>
        <end position="217"/>
    </location>
</feature>
<dbReference type="PANTHER" id="PTHR23501:SF81">
    <property type="entry name" value="VACUOLAR BASIC AMINO ACID TRANSPORTER 2"/>
    <property type="match status" value="1"/>
</dbReference>
<feature type="transmembrane region" description="Helical" evidence="6">
    <location>
        <begin position="511"/>
        <end position="538"/>
    </location>
</feature>
<dbReference type="PANTHER" id="PTHR23501">
    <property type="entry name" value="MAJOR FACILITATOR SUPERFAMILY"/>
    <property type="match status" value="1"/>
</dbReference>
<keyword evidence="4 6" id="KW-0472">Membrane</keyword>
<dbReference type="GeneID" id="91098777"/>
<dbReference type="AlphaFoldDB" id="A0AAX4K6G3"/>
<keyword evidence="9" id="KW-1185">Reference proteome</keyword>
<reference evidence="8 9" key="1">
    <citation type="submission" date="2024-01" db="EMBL/GenBank/DDBJ databases">
        <title>Comparative genomics of Cryptococcus and Kwoniella reveals pathogenesis evolution and contrasting modes of karyotype evolution via chromosome fusion or intercentromeric recombination.</title>
        <authorList>
            <person name="Coelho M.A."/>
            <person name="David-Palma M."/>
            <person name="Shea T."/>
            <person name="Bowers K."/>
            <person name="McGinley-Smith S."/>
            <person name="Mohammad A.W."/>
            <person name="Gnirke A."/>
            <person name="Yurkov A.M."/>
            <person name="Nowrousian M."/>
            <person name="Sun S."/>
            <person name="Cuomo C.A."/>
            <person name="Heitman J."/>
        </authorList>
    </citation>
    <scope>NUCLEOTIDE SEQUENCE [LARGE SCALE GENOMIC DNA]</scope>
    <source>
        <strain evidence="8 9">CBS 6074</strain>
    </source>
</reference>
<dbReference type="RefSeq" id="XP_066079904.1">
    <property type="nucleotide sequence ID" value="XM_066223807.1"/>
</dbReference>
<feature type="transmembrane region" description="Helical" evidence="6">
    <location>
        <begin position="311"/>
        <end position="331"/>
    </location>
</feature>
<evidence type="ECO:0000256" key="5">
    <source>
        <dbReference type="SAM" id="MobiDB-lite"/>
    </source>
</evidence>
<accession>A0AAX4K6G3</accession>
<evidence type="ECO:0000313" key="8">
    <source>
        <dbReference type="EMBL" id="WWC93142.1"/>
    </source>
</evidence>
<organism evidence="8 9">
    <name type="scientific">Kwoniella dendrophila CBS 6074</name>
    <dbReference type="NCBI Taxonomy" id="1295534"/>
    <lineage>
        <taxon>Eukaryota</taxon>
        <taxon>Fungi</taxon>
        <taxon>Dikarya</taxon>
        <taxon>Basidiomycota</taxon>
        <taxon>Agaricomycotina</taxon>
        <taxon>Tremellomycetes</taxon>
        <taxon>Tremellales</taxon>
        <taxon>Cryptococcaceae</taxon>
        <taxon>Kwoniella</taxon>
    </lineage>
</organism>
<dbReference type="InterPro" id="IPR011701">
    <property type="entry name" value="MFS"/>
</dbReference>
<proteinExistence type="predicted"/>
<evidence type="ECO:0000256" key="4">
    <source>
        <dbReference type="ARBA" id="ARBA00023136"/>
    </source>
</evidence>
<dbReference type="InterPro" id="IPR020846">
    <property type="entry name" value="MFS_dom"/>
</dbReference>
<evidence type="ECO:0000256" key="2">
    <source>
        <dbReference type="ARBA" id="ARBA00022692"/>
    </source>
</evidence>
<dbReference type="GO" id="GO:0015174">
    <property type="term" value="F:basic amino acid transmembrane transporter activity"/>
    <property type="evidence" value="ECO:0007669"/>
    <property type="project" value="TreeGrafter"/>
</dbReference>
<feature type="transmembrane region" description="Helical" evidence="6">
    <location>
        <begin position="270"/>
        <end position="290"/>
    </location>
</feature>
<dbReference type="PROSITE" id="PS50850">
    <property type="entry name" value="MFS"/>
    <property type="match status" value="1"/>
</dbReference>
<dbReference type="EMBL" id="CP144108">
    <property type="protein sequence ID" value="WWC93142.1"/>
    <property type="molecule type" value="Genomic_DNA"/>
</dbReference>
<feature type="transmembrane region" description="Helical" evidence="6">
    <location>
        <begin position="351"/>
        <end position="370"/>
    </location>
</feature>
<gene>
    <name evidence="8" type="ORF">L201_008109</name>
</gene>
<evidence type="ECO:0000256" key="6">
    <source>
        <dbReference type="SAM" id="Phobius"/>
    </source>
</evidence>
<name>A0AAX4K6G3_9TREE</name>
<feature type="transmembrane region" description="Helical" evidence="6">
    <location>
        <begin position="382"/>
        <end position="399"/>
    </location>
</feature>
<dbReference type="Proteomes" id="UP001355207">
    <property type="component" value="Chromosome 11"/>
</dbReference>
<keyword evidence="3 6" id="KW-1133">Transmembrane helix</keyword>
<feature type="domain" description="Major facilitator superfamily (MFS) profile" evidence="7">
    <location>
        <begin position="47"/>
        <end position="545"/>
    </location>
</feature>
<feature type="transmembrane region" description="Helical" evidence="6">
    <location>
        <begin position="411"/>
        <end position="433"/>
    </location>
</feature>
<protein>
    <recommendedName>
        <fullName evidence="7">Major facilitator superfamily (MFS) profile domain-containing protein</fullName>
    </recommendedName>
</protein>
<dbReference type="Pfam" id="PF07690">
    <property type="entry name" value="MFS_1"/>
    <property type="match status" value="1"/>
</dbReference>
<keyword evidence="2 6" id="KW-0812">Transmembrane</keyword>
<evidence type="ECO:0000256" key="3">
    <source>
        <dbReference type="ARBA" id="ARBA00022989"/>
    </source>
</evidence>
<feature type="region of interest" description="Disordered" evidence="5">
    <location>
        <begin position="554"/>
        <end position="577"/>
    </location>
</feature>
<comment type="subcellular location">
    <subcellularLocation>
        <location evidence="1">Membrane</location>
        <topology evidence="1">Multi-pass membrane protein</topology>
    </subcellularLocation>
</comment>
<evidence type="ECO:0000256" key="1">
    <source>
        <dbReference type="ARBA" id="ARBA00004141"/>
    </source>
</evidence>
<evidence type="ECO:0000313" key="9">
    <source>
        <dbReference type="Proteomes" id="UP001355207"/>
    </source>
</evidence>
<dbReference type="Gene3D" id="1.20.1250.20">
    <property type="entry name" value="MFS general substrate transporter like domains"/>
    <property type="match status" value="1"/>
</dbReference>
<dbReference type="SUPFAM" id="SSF103473">
    <property type="entry name" value="MFS general substrate transporter"/>
    <property type="match status" value="1"/>
</dbReference>
<dbReference type="InterPro" id="IPR036259">
    <property type="entry name" value="MFS_trans_sf"/>
</dbReference>